<keyword evidence="1" id="KW-0472">Membrane</keyword>
<keyword evidence="1" id="KW-0812">Transmembrane</keyword>
<feature type="transmembrane region" description="Helical" evidence="1">
    <location>
        <begin position="12"/>
        <end position="34"/>
    </location>
</feature>
<feature type="transmembrane region" description="Helical" evidence="1">
    <location>
        <begin position="115"/>
        <end position="139"/>
    </location>
</feature>
<protein>
    <recommendedName>
        <fullName evidence="4">DUF2975 domain-containing protein</fullName>
    </recommendedName>
</protein>
<comment type="caution">
    <text evidence="2">The sequence shown here is derived from an EMBL/GenBank/DDBJ whole genome shotgun (WGS) entry which is preliminary data.</text>
</comment>
<gene>
    <name evidence="2" type="ORF">U725_00405</name>
</gene>
<sequence>MKINTIPLKIVVSIIMLITVILSIVFGIGIWEIFHKPEISFIKVLFYFSFLISLLLNLVSCSQVYKILKYMDKDAIFTKQIQKIINRIKMITYAVFVVLWGIFPMMYHAAMITKVYVTIPISLVFIFSPLILSTFTAVIEQLLRKIIEIKSENDLTV</sequence>
<organism evidence="2 3">
    <name type="scientific">Lactococcus cremoris subsp. cremoris GE214</name>
    <dbReference type="NCBI Taxonomy" id="1415168"/>
    <lineage>
        <taxon>Bacteria</taxon>
        <taxon>Bacillati</taxon>
        <taxon>Bacillota</taxon>
        <taxon>Bacilli</taxon>
        <taxon>Lactobacillales</taxon>
        <taxon>Streptococcaceae</taxon>
        <taxon>Lactococcus</taxon>
        <taxon>Lactococcus cremoris subsp. cremoris</taxon>
    </lineage>
</organism>
<evidence type="ECO:0000313" key="2">
    <source>
        <dbReference type="EMBL" id="KEY63448.1"/>
    </source>
</evidence>
<dbReference type="Pfam" id="PF11188">
    <property type="entry name" value="DUF2975"/>
    <property type="match status" value="1"/>
</dbReference>
<keyword evidence="1" id="KW-1133">Transmembrane helix</keyword>
<dbReference type="RefSeq" id="WP_042747728.1">
    <property type="nucleotide sequence ID" value="NZ_AZSI01000008.1"/>
</dbReference>
<dbReference type="PATRIC" id="fig|1415168.3.peg.423"/>
<dbReference type="EMBL" id="AZSI01000008">
    <property type="protein sequence ID" value="KEY63448.1"/>
    <property type="molecule type" value="Genomic_DNA"/>
</dbReference>
<evidence type="ECO:0000256" key="1">
    <source>
        <dbReference type="SAM" id="Phobius"/>
    </source>
</evidence>
<dbReference type="InterPro" id="IPR021354">
    <property type="entry name" value="DUF2975"/>
</dbReference>
<reference evidence="2 3" key="1">
    <citation type="submission" date="2014-06" db="EMBL/GenBank/DDBJ databases">
        <title>Draft genome sequence of the putrescine producing strain Lactococcus lactis subsp cremoris GE214.</title>
        <authorList>
            <person name="Ladero V."/>
            <person name="Linares D.M."/>
            <person name="del Rio B."/>
            <person name="Mayo B."/>
            <person name="Martin M.C."/>
            <person name="Fernandez M."/>
            <person name="Alvarez M.A."/>
        </authorList>
    </citation>
    <scope>NUCLEOTIDE SEQUENCE [LARGE SCALE GENOMIC DNA]</scope>
    <source>
        <strain evidence="2 3">GE214</strain>
    </source>
</reference>
<name>A0A084ADR9_LACLC</name>
<dbReference type="AlphaFoldDB" id="A0A084ADR9"/>
<dbReference type="Proteomes" id="UP000028401">
    <property type="component" value="Unassembled WGS sequence"/>
</dbReference>
<feature type="transmembrane region" description="Helical" evidence="1">
    <location>
        <begin position="88"/>
        <end position="109"/>
    </location>
</feature>
<evidence type="ECO:0000313" key="3">
    <source>
        <dbReference type="Proteomes" id="UP000028401"/>
    </source>
</evidence>
<proteinExistence type="predicted"/>
<evidence type="ECO:0008006" key="4">
    <source>
        <dbReference type="Google" id="ProtNLM"/>
    </source>
</evidence>
<feature type="transmembrane region" description="Helical" evidence="1">
    <location>
        <begin position="46"/>
        <end position="68"/>
    </location>
</feature>
<accession>A0A084ADR9</accession>